<dbReference type="InterPro" id="IPR024090">
    <property type="entry name" value="PRODH_PutA_dom_I"/>
</dbReference>
<dbReference type="Gene3D" id="1.20.5.460">
    <property type="entry name" value="Single helix bin"/>
    <property type="match status" value="1"/>
</dbReference>
<evidence type="ECO:0000313" key="8">
    <source>
        <dbReference type="EMBL" id="GGC27539.1"/>
    </source>
</evidence>
<dbReference type="Pfam" id="PF18327">
    <property type="entry name" value="PRODH"/>
    <property type="match status" value="1"/>
</dbReference>
<gene>
    <name evidence="8" type="primary">putA1</name>
    <name evidence="8" type="ORF">GCM10007207_11260</name>
</gene>
<feature type="domain" description="Aldehyde dehydrogenase" evidence="4">
    <location>
        <begin position="567"/>
        <end position="1003"/>
    </location>
</feature>
<dbReference type="InterPro" id="IPR015590">
    <property type="entry name" value="Aldehyde_DH_dom"/>
</dbReference>
<evidence type="ECO:0000256" key="1">
    <source>
        <dbReference type="ARBA" id="ARBA00023002"/>
    </source>
</evidence>
<dbReference type="InterPro" id="IPR025703">
    <property type="entry name" value="Bifunct_PutA"/>
</dbReference>
<evidence type="ECO:0000259" key="5">
    <source>
        <dbReference type="Pfam" id="PF01619"/>
    </source>
</evidence>
<dbReference type="Gene3D" id="3.20.20.220">
    <property type="match status" value="1"/>
</dbReference>
<comment type="function">
    <text evidence="3">Oxidizes proline to glutamate for use as a carbon and nitrogen source.</text>
</comment>
<evidence type="ECO:0000259" key="7">
    <source>
        <dbReference type="Pfam" id="PF18327"/>
    </source>
</evidence>
<dbReference type="PANTHER" id="PTHR42862:SF1">
    <property type="entry name" value="DELTA-1-PYRROLINE-5-CARBOXYLATE DEHYDROGENASE 2, ISOFORM A-RELATED"/>
    <property type="match status" value="1"/>
</dbReference>
<comment type="similarity">
    <text evidence="3">In the N-terminal section; belongs to the proline dehydrogenase family.</text>
</comment>
<comment type="pathway">
    <text evidence="3">Amino-acid degradation; L-proline degradation into L-glutamate; L-glutamate from L-proline: step 1/2.</text>
</comment>
<dbReference type="SUPFAM" id="SSF81935">
    <property type="entry name" value="N-terminal domain of bifunctional PutA protein"/>
    <property type="match status" value="1"/>
</dbReference>
<sequence length="1203" mass="129519">MTPFSSFLPSVAPPSPSREAILRASRLPEAEALAALLVSATLGEPYLEQIDQQARFLATRLRERAGTKGVETMVQAFPLTSPEGTALLTLAGSLLRIPDAATRDALIRDQIGQGVWLQQGGQNHPFFLSAASWAMSTSSRLHALTGGLRSLALKSGAPFIRHGVERAITMMGTQFVLADTLVQGLRRSRKAEQEGFSHAYAPLRETARAPEDADQARQEALSMVETLGRHGRGQTIYERPSLSFRLSSLHPRFERSQTAQVMEELLPFLTLLASRAKAANIFLIVDAETSETLDLSLDLFDRLCRLPDLAGWDGLSFTVQAYDKRALPLIEHLITSGTETGRRVGLRLVKGAYWDHEIRQNQAQVTRDYPVFTRKCHSDISYIACAKRALEAPEALYPQFATHNARSIATIQAIAGPWTPGLYEFGCRHGMGETLLAPLVHPRQAGIACRILTPIGPDSRLASFLVRRLIEAGSASSFLNQAYDRLVTLDALIADPVAQARIIVPRGMPNADIPLPCDLTMPERQSATAPDLANDATLAQLAECLPGTTYPRQAVPMGPTMPRAEGRPHAIINPAAHADRVGIALYARPRDIDAALNAAETDQIWRRTEPEDRAAHLDRMADALEQDQTALLNLLVREAGKTITNASDELREAVDYLRYYGAQLRSLSERGLVGAPLGTILCISPWNFPLASFTGQIAAALAAGNVVIAKPAEETPLIAAHVVSLFLQTGLPPRALQLLPGEGNVGASLVADSRIDGVLFTGSTAVAKTISRELLGRTGRTGQPVPLLADTSGQNAMLVDSTLSPQQVIPDILASAFDSAGQRSASLRVLLVQEEGADALIEALKAAISARHVGAPDQLRCDMGPVISAGARIRIEAHIDRMRRAGYRVWQPDLQAETLNGHFVAPTLIEIGRVADIGLEVFGPVLHIRRYARHELDGVIDALNATGYAMTFGVQSRLHETLERATSRSRAGNIYVNRSMIGASVGMQPFGGRGLSGSGPKLGGPLFMPRLMHGAPCPLAPTTETPVPSAARAFLAFLEPRDPPSARKVRAVIAHGLCGLSLDLPAPTGETNRYSLRPKGVVLCACESWPALLHAVGLALGTGNTVLVLAPDPAVEWLRQVSRQLANLITRVNPGALPECDVMLIQRGAESAEQAALTITAREGMVVPVYDLDTVRPEWLLSETVVTTNHAAIGADLALVTRV</sequence>
<keyword evidence="3" id="KW-0805">Transcription regulation</keyword>
<keyword evidence="3" id="KW-0678">Repressor</keyword>
<dbReference type="EC" id="1.5.5.2" evidence="3"/>
<dbReference type="EC" id="1.2.1.88" evidence="3"/>
<comment type="pathway">
    <text evidence="3">Amino-acid degradation; L-proline degradation into L-glutamate; L-glutamate from L-proline: step 2/2.</text>
</comment>
<name>A0ABQ1LR07_9PROT</name>
<keyword evidence="9" id="KW-1185">Reference proteome</keyword>
<evidence type="ECO:0000313" key="9">
    <source>
        <dbReference type="Proteomes" id="UP000637769"/>
    </source>
</evidence>
<dbReference type="Gene3D" id="3.40.605.10">
    <property type="entry name" value="Aldehyde Dehydrogenase, Chain A, domain 1"/>
    <property type="match status" value="1"/>
</dbReference>
<dbReference type="InterPro" id="IPR029041">
    <property type="entry name" value="FAD-linked_oxidoreductase-like"/>
</dbReference>
<protein>
    <recommendedName>
        <fullName evidence="3">Bifunctional protein PutA</fullName>
    </recommendedName>
    <domain>
        <recommendedName>
            <fullName evidence="3">Proline dehydrogenase</fullName>
            <ecNumber evidence="3">1.5.5.2</ecNumber>
        </recommendedName>
        <alternativeName>
            <fullName evidence="3">Proline oxidase</fullName>
        </alternativeName>
    </domain>
    <domain>
        <recommendedName>
            <fullName evidence="3">Delta-1-pyrroline-5-carboxylate dehydrogenase</fullName>
            <shortName evidence="3">P5C dehydrogenase</shortName>
            <ecNumber evidence="3">1.2.1.88</ecNumber>
        </recommendedName>
        <alternativeName>
            <fullName evidence="3">L-glutamate gamma-semialdehyde dehydrogenase</fullName>
        </alternativeName>
    </domain>
</protein>
<dbReference type="Pfam" id="PF00171">
    <property type="entry name" value="Aldedh"/>
    <property type="match status" value="1"/>
</dbReference>
<dbReference type="SUPFAM" id="SSF53720">
    <property type="entry name" value="ALDH-like"/>
    <property type="match status" value="1"/>
</dbReference>
<keyword evidence="3" id="KW-0238">DNA-binding</keyword>
<dbReference type="InterPro" id="IPR016163">
    <property type="entry name" value="Ald_DH_C"/>
</dbReference>
<keyword evidence="1 3" id="KW-0560">Oxidoreductase</keyword>
<dbReference type="NCBIfam" id="NF008869">
    <property type="entry name" value="PRK11904.1"/>
    <property type="match status" value="1"/>
</dbReference>
<dbReference type="InterPro" id="IPR041349">
    <property type="entry name" value="PRODH"/>
</dbReference>
<dbReference type="InterPro" id="IPR024089">
    <property type="entry name" value="PRODH_PutA_dom_I/II"/>
</dbReference>
<feature type="domain" description="Proline dehydrogenase" evidence="5">
    <location>
        <begin position="186"/>
        <end position="481"/>
    </location>
</feature>
<dbReference type="EMBL" id="BMCH01000002">
    <property type="protein sequence ID" value="GGC27539.1"/>
    <property type="molecule type" value="Genomic_DNA"/>
</dbReference>
<keyword evidence="3" id="KW-0285">Flavoprotein</keyword>
<dbReference type="InterPro" id="IPR005933">
    <property type="entry name" value="PutA_C"/>
</dbReference>
<keyword evidence="2 3" id="KW-0520">NAD</keyword>
<feature type="domain" description="Proline utilization A proline dehydrogenase N-terminal" evidence="7">
    <location>
        <begin position="15"/>
        <end position="62"/>
    </location>
</feature>
<organism evidence="8 9">
    <name type="scientific">Asaia siamensis</name>
    <dbReference type="NCBI Taxonomy" id="110479"/>
    <lineage>
        <taxon>Bacteria</taxon>
        <taxon>Pseudomonadati</taxon>
        <taxon>Pseudomonadota</taxon>
        <taxon>Alphaproteobacteria</taxon>
        <taxon>Acetobacterales</taxon>
        <taxon>Acetobacteraceae</taxon>
        <taxon>Asaia</taxon>
    </lineage>
</organism>
<keyword evidence="3" id="KW-0804">Transcription</keyword>
<reference evidence="9" key="1">
    <citation type="journal article" date="2019" name="Int. J. Syst. Evol. Microbiol.">
        <title>The Global Catalogue of Microorganisms (GCM) 10K type strain sequencing project: providing services to taxonomists for standard genome sequencing and annotation.</title>
        <authorList>
            <consortium name="The Broad Institute Genomics Platform"/>
            <consortium name="The Broad Institute Genome Sequencing Center for Infectious Disease"/>
            <person name="Wu L."/>
            <person name="Ma J."/>
        </authorList>
    </citation>
    <scope>NUCLEOTIDE SEQUENCE [LARGE SCALE GENOMIC DNA]</scope>
    <source>
        <strain evidence="9">CCM 7132</strain>
    </source>
</reference>
<evidence type="ECO:0000259" key="6">
    <source>
        <dbReference type="Pfam" id="PF14850"/>
    </source>
</evidence>
<dbReference type="InterPro" id="IPR016162">
    <property type="entry name" value="Ald_DH_N"/>
</dbReference>
<feature type="domain" description="Proline dehydrogenase PutA" evidence="6">
    <location>
        <begin position="70"/>
        <end position="175"/>
    </location>
</feature>
<dbReference type="SUPFAM" id="SSF51730">
    <property type="entry name" value="FAD-linked oxidoreductase"/>
    <property type="match status" value="1"/>
</dbReference>
<comment type="catalytic activity">
    <reaction evidence="3">
        <text>L-glutamate 5-semialdehyde + NAD(+) + H2O = L-glutamate + NADH + 2 H(+)</text>
        <dbReference type="Rhea" id="RHEA:30235"/>
        <dbReference type="ChEBI" id="CHEBI:15377"/>
        <dbReference type="ChEBI" id="CHEBI:15378"/>
        <dbReference type="ChEBI" id="CHEBI:29985"/>
        <dbReference type="ChEBI" id="CHEBI:57540"/>
        <dbReference type="ChEBI" id="CHEBI:57945"/>
        <dbReference type="ChEBI" id="CHEBI:58066"/>
        <dbReference type="EC" id="1.2.1.88"/>
    </reaction>
</comment>
<comment type="catalytic activity">
    <reaction evidence="3">
        <text>L-proline + a quinone = (S)-1-pyrroline-5-carboxylate + a quinol + H(+)</text>
        <dbReference type="Rhea" id="RHEA:23784"/>
        <dbReference type="ChEBI" id="CHEBI:15378"/>
        <dbReference type="ChEBI" id="CHEBI:17388"/>
        <dbReference type="ChEBI" id="CHEBI:24646"/>
        <dbReference type="ChEBI" id="CHEBI:60039"/>
        <dbReference type="ChEBI" id="CHEBI:132124"/>
        <dbReference type="EC" id="1.5.5.2"/>
    </reaction>
</comment>
<dbReference type="Gene3D" id="3.40.309.10">
    <property type="entry name" value="Aldehyde Dehydrogenase, Chain A, domain 2"/>
    <property type="match status" value="1"/>
</dbReference>
<evidence type="ECO:0000259" key="4">
    <source>
        <dbReference type="Pfam" id="PF00171"/>
    </source>
</evidence>
<dbReference type="Gene3D" id="1.20.5.550">
    <property type="entry name" value="Single Helix bin"/>
    <property type="match status" value="1"/>
</dbReference>
<proteinExistence type="inferred from homology"/>
<keyword evidence="3" id="KW-0642">Proline metabolism</keyword>
<dbReference type="PANTHER" id="PTHR42862">
    <property type="entry name" value="DELTA-1-PYRROLINE-5-CARBOXYLATE DEHYDROGENASE 1, ISOFORM A-RELATED"/>
    <property type="match status" value="1"/>
</dbReference>
<dbReference type="RefSeq" id="WP_188425793.1">
    <property type="nucleotide sequence ID" value="NZ_BMCH01000002.1"/>
</dbReference>
<dbReference type="InterPro" id="IPR024082">
    <property type="entry name" value="PRODH_PutA_dom_II"/>
</dbReference>
<comment type="similarity">
    <text evidence="3">In the C-terminal section; belongs to the aldehyde dehydrogenase family.</text>
</comment>
<comment type="cofactor">
    <cofactor evidence="3">
        <name>FAD</name>
        <dbReference type="ChEBI" id="CHEBI:57692"/>
    </cofactor>
</comment>
<dbReference type="InterPro" id="IPR016161">
    <property type="entry name" value="Ald_DH/histidinol_DH"/>
</dbReference>
<dbReference type="Pfam" id="PF01619">
    <property type="entry name" value="Pro_dh"/>
    <property type="match status" value="1"/>
</dbReference>
<dbReference type="InterPro" id="IPR050485">
    <property type="entry name" value="Proline_metab_enzyme"/>
</dbReference>
<dbReference type="Proteomes" id="UP000637769">
    <property type="component" value="Unassembled WGS sequence"/>
</dbReference>
<evidence type="ECO:0000256" key="3">
    <source>
        <dbReference type="PIRNR" id="PIRNR000197"/>
    </source>
</evidence>
<accession>A0ABQ1LR07</accession>
<dbReference type="NCBIfam" id="TIGR01238">
    <property type="entry name" value="D1pyr5carbox3"/>
    <property type="match status" value="1"/>
</dbReference>
<dbReference type="Pfam" id="PF14850">
    <property type="entry name" value="Pro_dh-DNA_bdg"/>
    <property type="match status" value="1"/>
</dbReference>
<keyword evidence="3" id="KW-0274">FAD</keyword>
<evidence type="ECO:0000256" key="2">
    <source>
        <dbReference type="ARBA" id="ARBA00023027"/>
    </source>
</evidence>
<comment type="caution">
    <text evidence="8">The sequence shown here is derived from an EMBL/GenBank/DDBJ whole genome shotgun (WGS) entry which is preliminary data.</text>
</comment>
<dbReference type="InterPro" id="IPR002872">
    <property type="entry name" value="Proline_DH_dom"/>
</dbReference>
<dbReference type="PIRSF" id="PIRSF000197">
    <property type="entry name" value="Bifunct_PutA"/>
    <property type="match status" value="1"/>
</dbReference>